<dbReference type="Proteomes" id="UP000186079">
    <property type="component" value="Unassembled WGS sequence"/>
</dbReference>
<evidence type="ECO:0000313" key="1">
    <source>
        <dbReference type="EMBL" id="SIR38605.1"/>
    </source>
</evidence>
<accession>A0A1N7AHP4</accession>
<evidence type="ECO:0000313" key="2">
    <source>
        <dbReference type="Proteomes" id="UP000186079"/>
    </source>
</evidence>
<dbReference type="EMBL" id="FTMC01000021">
    <property type="protein sequence ID" value="SIR38605.1"/>
    <property type="molecule type" value="Genomic_DNA"/>
</dbReference>
<reference evidence="1 2" key="1">
    <citation type="submission" date="2017-01" db="EMBL/GenBank/DDBJ databases">
        <authorList>
            <person name="Mah S.A."/>
            <person name="Swanson W.J."/>
            <person name="Moy G.W."/>
            <person name="Vacquier V.D."/>
        </authorList>
    </citation>
    <scope>NUCLEOTIDE SEQUENCE [LARGE SCALE GENOMIC DNA]</scope>
    <source>
        <strain evidence="1 2">ATCC 29606</strain>
    </source>
</reference>
<protein>
    <submittedName>
        <fullName evidence="1">Uncharacterized protein</fullName>
    </submittedName>
</protein>
<name>A0A1N7AHP4_9PSED</name>
<proteinExistence type="predicted"/>
<gene>
    <name evidence="1" type="ORF">SAMN05421672_12167</name>
</gene>
<dbReference type="AlphaFoldDB" id="A0A1N7AHP4"/>
<organism evidence="1 2">
    <name type="scientific">Pseudomonas flexibilis</name>
    <dbReference type="NCBI Taxonomy" id="706570"/>
    <lineage>
        <taxon>Bacteria</taxon>
        <taxon>Pseudomonadati</taxon>
        <taxon>Pseudomonadota</taxon>
        <taxon>Gammaproteobacteria</taxon>
        <taxon>Pseudomonadales</taxon>
        <taxon>Pseudomonadaceae</taxon>
        <taxon>Pseudomonas</taxon>
    </lineage>
</organism>
<dbReference type="RefSeq" id="WP_175610513.1">
    <property type="nucleotide sequence ID" value="NZ_FTMC01000021.1"/>
</dbReference>
<sequence>MAAGMKSGKQTPLSYVQARSIALTASAYDLVGIDQPEVLALIERFLVTGVPFMRRRTDSRGVSSVNVAAPWANGRNSLEFARLLYEIDSSPVRKQIVEILSHRQ</sequence>